<feature type="region of interest" description="Disordered" evidence="1">
    <location>
        <begin position="109"/>
        <end position="142"/>
    </location>
</feature>
<gene>
    <name evidence="2" type="ORF">HAT2_00568</name>
</gene>
<dbReference type="EMBL" id="QQBG01000019">
    <property type="protein sequence ID" value="RDB31328.1"/>
    <property type="molecule type" value="Genomic_DNA"/>
</dbReference>
<name>A0A369KBN8_9BACT</name>
<organism evidence="2 3">
    <name type="scientific">Candidatus Similichlamydia laticola</name>
    <dbReference type="NCBI Taxonomy" id="2170265"/>
    <lineage>
        <taxon>Bacteria</taxon>
        <taxon>Pseudomonadati</taxon>
        <taxon>Chlamydiota</taxon>
        <taxon>Chlamydiia</taxon>
        <taxon>Parachlamydiales</taxon>
        <taxon>Candidatus Parilichlamydiaceae</taxon>
        <taxon>Candidatus Similichlamydia</taxon>
    </lineage>
</organism>
<evidence type="ECO:0000313" key="2">
    <source>
        <dbReference type="EMBL" id="RDB31328.1"/>
    </source>
</evidence>
<reference evidence="2 3" key="1">
    <citation type="submission" date="2018-07" db="EMBL/GenBank/DDBJ databases">
        <title>Comparative genomics of the Candidatus Parilichlamydiaceae reveals evidence of convergent evolution and genome reduction in the phylum Chlamydiae.</title>
        <authorList>
            <person name="Taylor-Brown A."/>
            <person name="Polkinghorne A."/>
        </authorList>
    </citation>
    <scope>NUCLEOTIDE SEQUENCE [LARGE SCALE GENOMIC DNA]</scope>
    <source>
        <strain evidence="2 3">Hat2</strain>
    </source>
</reference>
<proteinExistence type="predicted"/>
<feature type="compositionally biased region" description="Basic residues" evidence="1">
    <location>
        <begin position="124"/>
        <end position="134"/>
    </location>
</feature>
<dbReference type="RefSeq" id="WP_114544492.1">
    <property type="nucleotide sequence ID" value="NZ_QQBG01000019.1"/>
</dbReference>
<accession>A0A369KBN8</accession>
<comment type="caution">
    <text evidence="2">The sequence shown here is derived from an EMBL/GenBank/DDBJ whole genome shotgun (WGS) entry which is preliminary data.</text>
</comment>
<evidence type="ECO:0000313" key="3">
    <source>
        <dbReference type="Proteomes" id="UP000253816"/>
    </source>
</evidence>
<protein>
    <submittedName>
        <fullName evidence="2">Uncharacterized protein</fullName>
    </submittedName>
</protein>
<dbReference type="AlphaFoldDB" id="A0A369KBN8"/>
<evidence type="ECO:0000256" key="1">
    <source>
        <dbReference type="SAM" id="MobiDB-lite"/>
    </source>
</evidence>
<sequence length="142" mass="16378">MSKCKGLVELFESMNGLFPGVLREVLKGVKDPLKAKTSKEAAQMVNHNICVLRRRLDVLTNSNPTICADVTAFMSNSQFFSSEERKQIQRFEMDLSRFQESIQQKIQEKTAPVYQEQEVPSLQKRVKKTKKAARRRSDWLQA</sequence>
<keyword evidence="3" id="KW-1185">Reference proteome</keyword>
<dbReference type="Proteomes" id="UP000253816">
    <property type="component" value="Unassembled WGS sequence"/>
</dbReference>